<dbReference type="Proteomes" id="UP001454036">
    <property type="component" value="Unassembled WGS sequence"/>
</dbReference>
<feature type="region of interest" description="Disordered" evidence="1">
    <location>
        <begin position="153"/>
        <end position="173"/>
    </location>
</feature>
<dbReference type="GO" id="GO:0003676">
    <property type="term" value="F:nucleic acid binding"/>
    <property type="evidence" value="ECO:0007669"/>
    <property type="project" value="InterPro"/>
</dbReference>
<dbReference type="InterPro" id="IPR025724">
    <property type="entry name" value="GAG-pre-integrase_dom"/>
</dbReference>
<accession>A0AAV3RIS1</accession>
<dbReference type="Pfam" id="PF13976">
    <property type="entry name" value="gag_pre-integrs"/>
    <property type="match status" value="1"/>
</dbReference>
<evidence type="ECO:0000256" key="1">
    <source>
        <dbReference type="SAM" id="MobiDB-lite"/>
    </source>
</evidence>
<dbReference type="InterPro" id="IPR012337">
    <property type="entry name" value="RNaseH-like_sf"/>
</dbReference>
<gene>
    <name evidence="3" type="ORF">LIER_41841</name>
</gene>
<protein>
    <recommendedName>
        <fullName evidence="2">GAG-pre-integrase domain-containing protein</fullName>
    </recommendedName>
</protein>
<organism evidence="3 4">
    <name type="scientific">Lithospermum erythrorhizon</name>
    <name type="common">Purple gromwell</name>
    <name type="synonym">Lithospermum officinale var. erythrorhizon</name>
    <dbReference type="NCBI Taxonomy" id="34254"/>
    <lineage>
        <taxon>Eukaryota</taxon>
        <taxon>Viridiplantae</taxon>
        <taxon>Streptophyta</taxon>
        <taxon>Embryophyta</taxon>
        <taxon>Tracheophyta</taxon>
        <taxon>Spermatophyta</taxon>
        <taxon>Magnoliopsida</taxon>
        <taxon>eudicotyledons</taxon>
        <taxon>Gunneridae</taxon>
        <taxon>Pentapetalae</taxon>
        <taxon>asterids</taxon>
        <taxon>lamiids</taxon>
        <taxon>Boraginales</taxon>
        <taxon>Boraginaceae</taxon>
        <taxon>Boraginoideae</taxon>
        <taxon>Lithospermeae</taxon>
        <taxon>Lithospermum</taxon>
    </lineage>
</organism>
<dbReference type="AlphaFoldDB" id="A0AAV3RIS1"/>
<dbReference type="PANTHER" id="PTHR34222:SF94">
    <property type="entry name" value="CCHC-TYPE DOMAIN-CONTAINING PROTEIN"/>
    <property type="match status" value="1"/>
</dbReference>
<dbReference type="PANTHER" id="PTHR34222">
    <property type="entry name" value="GAG_PRE-INTEGRS DOMAIN-CONTAINING PROTEIN"/>
    <property type="match status" value="1"/>
</dbReference>
<proteinExistence type="predicted"/>
<dbReference type="SUPFAM" id="SSF53098">
    <property type="entry name" value="Ribonuclease H-like"/>
    <property type="match status" value="1"/>
</dbReference>
<reference evidence="3 4" key="1">
    <citation type="submission" date="2024-01" db="EMBL/GenBank/DDBJ databases">
        <title>The complete chloroplast genome sequence of Lithospermum erythrorhizon: insights into the phylogenetic relationship among Boraginaceae species and the maternal lineages of purple gromwells.</title>
        <authorList>
            <person name="Okada T."/>
            <person name="Watanabe K."/>
        </authorList>
    </citation>
    <scope>NUCLEOTIDE SEQUENCE [LARGE SCALE GENOMIC DNA]</scope>
</reference>
<dbReference type="InterPro" id="IPR036397">
    <property type="entry name" value="RNaseH_sf"/>
</dbReference>
<dbReference type="Gene3D" id="3.30.420.10">
    <property type="entry name" value="Ribonuclease H-like superfamily/Ribonuclease H"/>
    <property type="match status" value="1"/>
</dbReference>
<feature type="domain" description="GAG-pre-integrase" evidence="2">
    <location>
        <begin position="246"/>
        <end position="305"/>
    </location>
</feature>
<name>A0AAV3RIS1_LITER</name>
<evidence type="ECO:0000313" key="3">
    <source>
        <dbReference type="EMBL" id="GAA0175078.1"/>
    </source>
</evidence>
<keyword evidence="4" id="KW-1185">Reference proteome</keyword>
<evidence type="ECO:0000313" key="4">
    <source>
        <dbReference type="Proteomes" id="UP001454036"/>
    </source>
</evidence>
<comment type="caution">
    <text evidence="3">The sequence shown here is derived from an EMBL/GenBank/DDBJ whole genome shotgun (WGS) entry which is preliminary data.</text>
</comment>
<evidence type="ECO:0000259" key="2">
    <source>
        <dbReference type="Pfam" id="PF13976"/>
    </source>
</evidence>
<sequence length="380" mass="43018">MSVADYFGKLEKLWDDLTACNPIPACVCGLGEQFQQRIDEEKFHDFLYGLDATRFGHLRSQLLPQDLTLSLDWVFQAMNQEEQLHKRNSIVKSAPEDVMTFAVNTHHKTNSDFKSRFLLNVTCTFCHRVGHEEATCFGRNGFPEWWGDWPQVRGRGGPGRAPNQGRGGAPPPRQRVAEARNFLSDVWIIDSGASNHVTGNLFLLKNVRDMPPCTISLPDGSTVTSLKCGSDQRSGMLIGLCERRGGLYYFRGRAVQVNRVVEKQDPVVWHRRLGHPSAKVVSTLPFNFSLNNVLVEPCDIYFQAKETRDLFPSSDNKACRSFDLVHFDVWGPYKTRSTCGASFFLTIVDDFSRGVWIFFMNDKTEVFILFTRFGLSGATI</sequence>
<dbReference type="EMBL" id="BAABME010027117">
    <property type="protein sequence ID" value="GAA0175078.1"/>
    <property type="molecule type" value="Genomic_DNA"/>
</dbReference>